<gene>
    <name evidence="9" type="ORF">R1sor_009372</name>
</gene>
<keyword evidence="5" id="KW-0677">Repeat</keyword>
<dbReference type="AlphaFoldDB" id="A0ABD3HWH8"/>
<keyword evidence="4" id="KW-0747">Spliceosome</keyword>
<dbReference type="PANTHER" id="PTHR11246:SF3">
    <property type="entry name" value="CROOKED NECK-LIKE PROTEIN 1"/>
    <property type="match status" value="1"/>
</dbReference>
<keyword evidence="10" id="KW-1185">Reference proteome</keyword>
<dbReference type="SUPFAM" id="SSF48452">
    <property type="entry name" value="TPR-like"/>
    <property type="match status" value="1"/>
</dbReference>
<reference evidence="9 10" key="1">
    <citation type="submission" date="2024-09" db="EMBL/GenBank/DDBJ databases">
        <title>Chromosome-scale assembly of Riccia sorocarpa.</title>
        <authorList>
            <person name="Paukszto L."/>
        </authorList>
    </citation>
    <scope>NUCLEOTIDE SEQUENCE [LARGE SCALE GENOMIC DNA]</scope>
    <source>
        <strain evidence="9">LP-2024</strain>
        <tissue evidence="9">Aerial parts of the thallus</tissue>
    </source>
</reference>
<dbReference type="InterPro" id="IPR003107">
    <property type="entry name" value="HAT"/>
</dbReference>
<accession>A0ABD3HWH8</accession>
<dbReference type="InterPro" id="IPR045075">
    <property type="entry name" value="Syf1-like"/>
</dbReference>
<dbReference type="Gene3D" id="1.25.40.10">
    <property type="entry name" value="Tetratricopeptide repeat domain"/>
    <property type="match status" value="3"/>
</dbReference>
<dbReference type="PANTHER" id="PTHR11246">
    <property type="entry name" value="PRE-MRNA SPLICING FACTOR"/>
    <property type="match status" value="1"/>
</dbReference>
<organism evidence="9 10">
    <name type="scientific">Riccia sorocarpa</name>
    <dbReference type="NCBI Taxonomy" id="122646"/>
    <lineage>
        <taxon>Eukaryota</taxon>
        <taxon>Viridiplantae</taxon>
        <taxon>Streptophyta</taxon>
        <taxon>Embryophyta</taxon>
        <taxon>Marchantiophyta</taxon>
        <taxon>Marchantiopsida</taxon>
        <taxon>Marchantiidae</taxon>
        <taxon>Marchantiales</taxon>
        <taxon>Ricciaceae</taxon>
        <taxon>Riccia</taxon>
    </lineage>
</organism>
<dbReference type="SMART" id="SM00386">
    <property type="entry name" value="HAT"/>
    <property type="match status" value="7"/>
</dbReference>
<dbReference type="FunFam" id="1.25.40.10:FF:000327">
    <property type="entry name" value="Pre-mRNA-splicing factor CLF1"/>
    <property type="match status" value="1"/>
</dbReference>
<name>A0ABD3HWH8_9MARC</name>
<evidence type="ECO:0000256" key="7">
    <source>
        <dbReference type="ARBA" id="ARBA00023242"/>
    </source>
</evidence>
<evidence type="ECO:0000259" key="8">
    <source>
        <dbReference type="Pfam" id="PF23231"/>
    </source>
</evidence>
<comment type="subcellular location">
    <subcellularLocation>
        <location evidence="1">Nucleus</location>
    </subcellularLocation>
</comment>
<evidence type="ECO:0000256" key="2">
    <source>
        <dbReference type="ARBA" id="ARBA00008644"/>
    </source>
</evidence>
<dbReference type="GO" id="GO:0008380">
    <property type="term" value="P:RNA splicing"/>
    <property type="evidence" value="ECO:0007669"/>
    <property type="project" value="UniProtKB-KW"/>
</dbReference>
<evidence type="ECO:0000256" key="3">
    <source>
        <dbReference type="ARBA" id="ARBA00022664"/>
    </source>
</evidence>
<dbReference type="Pfam" id="PF23231">
    <property type="entry name" value="HAT_Syf1_CNRKL1_C"/>
    <property type="match status" value="1"/>
</dbReference>
<sequence>MEFELKYNEVESARAIFERYVQCHPTGHGEKLFSKVVSLEKQYGNREGIEDAIVGERRFQYEENVKKNPLNYDTDYLRLEESSGNRQRTREVYQRAISNMPPVEEKRYWQRYIYLWINYALYEELEAKDMERTREVYRDCLKLIPHKKSSFAKLWLLAAQFEIRQKHLSGARSLLGTAIGMAPKDKIFKSYTELELQLGNIDSCRNLYEKYLEWAPANCYTWINYADLENGLGETERGRAILELAIAQPVLDMPELLWKAYIDFEISRKEHERTRQLYERMLNRTKDLKVWVSYAKFEAGLPLEEGSRAEVEDREPDPQEYTDYVFPEETVISPNLRILEAAYRWKKQKVTKGGEE</sequence>
<dbReference type="EMBL" id="JBJQOH010000002">
    <property type="protein sequence ID" value="KAL3695296.1"/>
    <property type="molecule type" value="Genomic_DNA"/>
</dbReference>
<evidence type="ECO:0000256" key="4">
    <source>
        <dbReference type="ARBA" id="ARBA00022728"/>
    </source>
</evidence>
<dbReference type="GO" id="GO:0006397">
    <property type="term" value="P:mRNA processing"/>
    <property type="evidence" value="ECO:0007669"/>
    <property type="project" value="UniProtKB-KW"/>
</dbReference>
<keyword evidence="6" id="KW-0508">mRNA splicing</keyword>
<comment type="similarity">
    <text evidence="2">Belongs to the crooked-neck family.</text>
</comment>
<dbReference type="InterPro" id="IPR055430">
    <property type="entry name" value="HAT_Syf1_CNRKL1_C"/>
</dbReference>
<evidence type="ECO:0000313" key="10">
    <source>
        <dbReference type="Proteomes" id="UP001633002"/>
    </source>
</evidence>
<keyword evidence="3" id="KW-0507">mRNA processing</keyword>
<proteinExistence type="inferred from homology"/>
<feature type="domain" description="Pre-mRNA-splicing factor Syf1/CRNKL1-like C-terminal HAT-repeats" evidence="8">
    <location>
        <begin position="111"/>
        <end position="299"/>
    </location>
</feature>
<keyword evidence="7" id="KW-0539">Nucleus</keyword>
<dbReference type="GO" id="GO:0005681">
    <property type="term" value="C:spliceosomal complex"/>
    <property type="evidence" value="ECO:0007669"/>
    <property type="project" value="UniProtKB-KW"/>
</dbReference>
<dbReference type="Proteomes" id="UP001633002">
    <property type="component" value="Unassembled WGS sequence"/>
</dbReference>
<protein>
    <recommendedName>
        <fullName evidence="8">Pre-mRNA-splicing factor Syf1/CRNKL1-like C-terminal HAT-repeats domain-containing protein</fullName>
    </recommendedName>
</protein>
<evidence type="ECO:0000256" key="6">
    <source>
        <dbReference type="ARBA" id="ARBA00023187"/>
    </source>
</evidence>
<dbReference type="InterPro" id="IPR011990">
    <property type="entry name" value="TPR-like_helical_dom_sf"/>
</dbReference>
<comment type="caution">
    <text evidence="9">The sequence shown here is derived from an EMBL/GenBank/DDBJ whole genome shotgun (WGS) entry which is preliminary data.</text>
</comment>
<evidence type="ECO:0000256" key="5">
    <source>
        <dbReference type="ARBA" id="ARBA00022737"/>
    </source>
</evidence>
<evidence type="ECO:0000313" key="9">
    <source>
        <dbReference type="EMBL" id="KAL3695296.1"/>
    </source>
</evidence>
<evidence type="ECO:0000256" key="1">
    <source>
        <dbReference type="ARBA" id="ARBA00004123"/>
    </source>
</evidence>